<dbReference type="InterPro" id="IPR003615">
    <property type="entry name" value="HNH_nuc"/>
</dbReference>
<dbReference type="Pfam" id="PF01844">
    <property type="entry name" value="HNH"/>
    <property type="match status" value="1"/>
</dbReference>
<organism evidence="2 3">
    <name type="scientific">Streptomyces tamarix</name>
    <dbReference type="NCBI Taxonomy" id="3078565"/>
    <lineage>
        <taxon>Bacteria</taxon>
        <taxon>Bacillati</taxon>
        <taxon>Actinomycetota</taxon>
        <taxon>Actinomycetes</taxon>
        <taxon>Kitasatosporales</taxon>
        <taxon>Streptomycetaceae</taxon>
        <taxon>Streptomyces</taxon>
    </lineage>
</organism>
<dbReference type="RefSeq" id="WP_315878470.1">
    <property type="nucleotide sequence ID" value="NZ_JAWCTQ010000016.1"/>
</dbReference>
<name>A0ABU3QL90_9ACTN</name>
<dbReference type="GO" id="GO:0004519">
    <property type="term" value="F:endonuclease activity"/>
    <property type="evidence" value="ECO:0007669"/>
    <property type="project" value="UniProtKB-KW"/>
</dbReference>
<proteinExistence type="predicted"/>
<comment type="caution">
    <text evidence="2">The sequence shown here is derived from an EMBL/GenBank/DDBJ whole genome shotgun (WGS) entry which is preliminary data.</text>
</comment>
<dbReference type="EMBL" id="JAWCTQ010000016">
    <property type="protein sequence ID" value="MDT9683396.1"/>
    <property type="molecule type" value="Genomic_DNA"/>
</dbReference>
<keyword evidence="3" id="KW-1185">Reference proteome</keyword>
<dbReference type="Proteomes" id="UP001250181">
    <property type="component" value="Unassembled WGS sequence"/>
</dbReference>
<keyword evidence="2" id="KW-0378">Hydrolase</keyword>
<dbReference type="SMART" id="SM00507">
    <property type="entry name" value="HNHc"/>
    <property type="match status" value="1"/>
</dbReference>
<evidence type="ECO:0000259" key="1">
    <source>
        <dbReference type="SMART" id="SM00507"/>
    </source>
</evidence>
<protein>
    <submittedName>
        <fullName evidence="2">HNH endonuclease signature motif containing protein</fullName>
    </submittedName>
</protein>
<reference evidence="2 3" key="1">
    <citation type="submission" date="2023-09" db="EMBL/GenBank/DDBJ databases">
        <title>Streptomyces sp. nov.: A antagonism against Alternaria gaisen Producing Streptochlin, Isolated from Tamarix root soil.</title>
        <authorList>
            <person name="Chen Y."/>
        </authorList>
    </citation>
    <scope>NUCLEOTIDE SEQUENCE [LARGE SCALE GENOMIC DNA]</scope>
    <source>
        <strain evidence="2 3">TRM76323</strain>
    </source>
</reference>
<evidence type="ECO:0000313" key="3">
    <source>
        <dbReference type="Proteomes" id="UP001250181"/>
    </source>
</evidence>
<keyword evidence="2" id="KW-0540">Nuclease</keyword>
<evidence type="ECO:0000313" key="2">
    <source>
        <dbReference type="EMBL" id="MDT9683396.1"/>
    </source>
</evidence>
<sequence length="241" mass="28037">MIKIDLFTDKEFKDIVNSSTSISDALQKIGYSHNSYSASKKLKERMNSLSISIDNSHRYDYLKIPDSEVYCNNSNSKGFSIAERVRKDNFMNYSCAVCGNKGIWMGKEITLQLHHIDGNFRNNEKSNLSWLCPNCHTQTSNYGSKNSFRSKNPRSKFKDMKCIMCGNYFTPKYRGQIYCSNRCVSKSQKRIPPVDKDTLYNLLINHSFIYVGRQYNVSDNAVRKWCIKYDIPSNSKYYRDL</sequence>
<feature type="domain" description="HNH nuclease" evidence="1">
    <location>
        <begin position="84"/>
        <end position="137"/>
    </location>
</feature>
<dbReference type="CDD" id="cd00085">
    <property type="entry name" value="HNHc"/>
    <property type="match status" value="1"/>
</dbReference>
<keyword evidence="2" id="KW-0255">Endonuclease</keyword>
<gene>
    <name evidence="2" type="ORF">RND61_15165</name>
</gene>
<accession>A0ABU3QL90</accession>
<dbReference type="InterPro" id="IPR002711">
    <property type="entry name" value="HNH"/>
</dbReference>